<evidence type="ECO:0000313" key="14">
    <source>
        <dbReference type="Proteomes" id="UP000242875"/>
    </source>
</evidence>
<dbReference type="InterPro" id="IPR006876">
    <property type="entry name" value="LMBR1-like_membr_prot"/>
</dbReference>
<dbReference type="AlphaFoldDB" id="A0A261Y507"/>
<accession>A0A261Y507</accession>
<dbReference type="GO" id="GO:0031419">
    <property type="term" value="F:cobalamin binding"/>
    <property type="evidence" value="ECO:0007669"/>
    <property type="project" value="UniProtKB-KW"/>
</dbReference>
<dbReference type="InterPro" id="IPR050854">
    <property type="entry name" value="LMBD1_LysCbl_Transport"/>
</dbReference>
<dbReference type="GO" id="GO:0072665">
    <property type="term" value="P:protein localization to vacuole"/>
    <property type="evidence" value="ECO:0007669"/>
    <property type="project" value="TreeGrafter"/>
</dbReference>
<organism evidence="13 14">
    <name type="scientific">Bifiguratus adelaidae</name>
    <dbReference type="NCBI Taxonomy" id="1938954"/>
    <lineage>
        <taxon>Eukaryota</taxon>
        <taxon>Fungi</taxon>
        <taxon>Fungi incertae sedis</taxon>
        <taxon>Mucoromycota</taxon>
        <taxon>Mucoromycotina</taxon>
        <taxon>Endogonomycetes</taxon>
        <taxon>Endogonales</taxon>
        <taxon>Endogonales incertae sedis</taxon>
        <taxon>Bifiguratus</taxon>
    </lineage>
</organism>
<proteinExistence type="inferred from homology"/>
<evidence type="ECO:0000256" key="11">
    <source>
        <dbReference type="ARBA" id="ARBA00025515"/>
    </source>
</evidence>
<feature type="transmembrane region" description="Helical" evidence="12">
    <location>
        <begin position="85"/>
        <end position="118"/>
    </location>
</feature>
<feature type="transmembrane region" description="Helical" evidence="12">
    <location>
        <begin position="179"/>
        <end position="201"/>
    </location>
</feature>
<dbReference type="EMBL" id="MVBO01000011">
    <property type="protein sequence ID" value="OZJ05692.1"/>
    <property type="molecule type" value="Genomic_DNA"/>
</dbReference>
<evidence type="ECO:0000256" key="10">
    <source>
        <dbReference type="ARBA" id="ARBA00023285"/>
    </source>
</evidence>
<comment type="similarity">
    <text evidence="2">Belongs to the LIMR family. LMBRD1 subfamily.</text>
</comment>
<keyword evidence="6 12" id="KW-0812">Transmembrane</keyword>
<dbReference type="GO" id="GO:0005774">
    <property type="term" value="C:vacuolar membrane"/>
    <property type="evidence" value="ECO:0007669"/>
    <property type="project" value="TreeGrafter"/>
</dbReference>
<comment type="caution">
    <text evidence="13">The sequence shown here is derived from an EMBL/GenBank/DDBJ whole genome shotgun (WGS) entry which is preliminary data.</text>
</comment>
<evidence type="ECO:0000256" key="7">
    <source>
        <dbReference type="ARBA" id="ARBA00022989"/>
    </source>
</evidence>
<evidence type="ECO:0000256" key="8">
    <source>
        <dbReference type="ARBA" id="ARBA00023136"/>
    </source>
</evidence>
<dbReference type="PANTHER" id="PTHR16130:SF2">
    <property type="entry name" value="LYSOSOMAL COBALAMIN TRANSPORT ESCORT PROTEIN LMBD1"/>
    <property type="match status" value="1"/>
</dbReference>
<keyword evidence="7 12" id="KW-1133">Transmembrane helix</keyword>
<evidence type="ECO:0000256" key="9">
    <source>
        <dbReference type="ARBA" id="ARBA00023228"/>
    </source>
</evidence>
<evidence type="ECO:0000256" key="3">
    <source>
        <dbReference type="ARBA" id="ARBA00017088"/>
    </source>
</evidence>
<feature type="transmembrane region" description="Helical" evidence="12">
    <location>
        <begin position="486"/>
        <end position="507"/>
    </location>
</feature>
<evidence type="ECO:0000256" key="1">
    <source>
        <dbReference type="ARBA" id="ARBA00004155"/>
    </source>
</evidence>
<gene>
    <name evidence="13" type="ORF">BZG36_01412</name>
</gene>
<keyword evidence="4" id="KW-0813">Transport</keyword>
<evidence type="ECO:0000256" key="6">
    <source>
        <dbReference type="ARBA" id="ARBA00022692"/>
    </source>
</evidence>
<evidence type="ECO:0000256" key="5">
    <source>
        <dbReference type="ARBA" id="ARBA00022628"/>
    </source>
</evidence>
<reference evidence="13 14" key="1">
    <citation type="journal article" date="2017" name="Mycologia">
        <title>Bifiguratus adelaidae, gen. et sp. nov., a new member of Mucoromycotina in endophytic and soil-dwelling habitats.</title>
        <authorList>
            <person name="Torres-Cruz T.J."/>
            <person name="Billingsley Tobias T.L."/>
            <person name="Almatruk M."/>
            <person name="Hesse C."/>
            <person name="Kuske C.R."/>
            <person name="Desiro A."/>
            <person name="Benucci G.M."/>
            <person name="Bonito G."/>
            <person name="Stajich J.E."/>
            <person name="Dunlap C."/>
            <person name="Arnold A.E."/>
            <person name="Porras-Alfaro A."/>
        </authorList>
    </citation>
    <scope>NUCLEOTIDE SEQUENCE [LARGE SCALE GENOMIC DNA]</scope>
    <source>
        <strain evidence="13 14">AZ0501</strain>
    </source>
</reference>
<protein>
    <recommendedName>
        <fullName evidence="3">Probable lysosomal cobalamin transporter</fullName>
    </recommendedName>
</protein>
<dbReference type="PANTHER" id="PTHR16130">
    <property type="entry name" value="LYSOSOMAL COBALAMIN TRANSPORTER-RELATED"/>
    <property type="match status" value="1"/>
</dbReference>
<feature type="transmembrane region" description="Helical" evidence="12">
    <location>
        <begin position="42"/>
        <end position="65"/>
    </location>
</feature>
<evidence type="ECO:0000313" key="13">
    <source>
        <dbReference type="EMBL" id="OZJ05692.1"/>
    </source>
</evidence>
<sequence length="552" mass="62387">MLGLISWAWIVYGIIVACFVFLSIAFVTYYQDRRESELLATAVTIAGLSLLFATLTLFPVDIFLVSSTVDKSTGLKKDWATPDTVYWITFIVRAVYYSCYAAIAVFSFLIIPFTYFFYEEYEEDRTTRERVAGAFKYTSFFVVISIIIVLVGLFIHPANDGKIDLDWFRNLISENIGERALSLITAILMLVGTIVFIFYTAPGMSLLPIGMIKGRRDIQTEDQEVSARLAINRENQRAITAKYANNNASMSTRDRKHLDALEMQESVLARRLRNIEETEHSWWSKLLKVVRPFEFLIGLIVLCLSILVVVSMTMTSIDKLRNSFCGAKCGYILPNTAIINPLDWILVRIERFFPVDLVLVLLIVLVFFFATVSGLLHIGVRFMWITLYKIRKAATQPQALLFGTVLMMLSLLALNYTLTMVVAPEYSHFGNQKFCNHTDNGARDCTKYPELIVPCDITAPPDICTPTVVSTLINRISLNIPLFGVIFYYAQWVFIAVFSIAFLIALFKAPQASATDEDIENLMEAEEEASLLDAAGNPRILKQRNNRSTSAV</sequence>
<keyword evidence="9" id="KW-0458">Lysosome</keyword>
<keyword evidence="10" id="KW-0170">Cobalt</keyword>
<comment type="function">
    <text evidence="11">Probable lysosomal cobalamin transporter. Required to export cobalamin from lysosomes allowing its conversion to cofactors.</text>
</comment>
<keyword evidence="8 12" id="KW-0472">Membrane</keyword>
<comment type="subcellular location">
    <subcellularLocation>
        <location evidence="1">Lysosome membrane</location>
        <topology evidence="1">Multi-pass membrane protein</topology>
    </subcellularLocation>
</comment>
<feature type="transmembrane region" description="Helical" evidence="12">
    <location>
        <begin position="295"/>
        <end position="314"/>
    </location>
</feature>
<evidence type="ECO:0000256" key="4">
    <source>
        <dbReference type="ARBA" id="ARBA00022448"/>
    </source>
</evidence>
<evidence type="ECO:0000256" key="2">
    <source>
        <dbReference type="ARBA" id="ARBA00009901"/>
    </source>
</evidence>
<dbReference type="Pfam" id="PF04791">
    <property type="entry name" value="LMBR1"/>
    <property type="match status" value="1"/>
</dbReference>
<name>A0A261Y507_9FUNG</name>
<feature type="transmembrane region" description="Helical" evidence="12">
    <location>
        <begin position="6"/>
        <end position="30"/>
    </location>
</feature>
<keyword evidence="14" id="KW-1185">Reference proteome</keyword>
<feature type="transmembrane region" description="Helical" evidence="12">
    <location>
        <begin position="357"/>
        <end position="378"/>
    </location>
</feature>
<evidence type="ECO:0000256" key="12">
    <source>
        <dbReference type="SAM" id="Phobius"/>
    </source>
</evidence>
<dbReference type="OrthoDB" id="2442072at2759"/>
<keyword evidence="5" id="KW-0846">Cobalamin</keyword>
<feature type="transmembrane region" description="Helical" evidence="12">
    <location>
        <begin position="399"/>
        <end position="418"/>
    </location>
</feature>
<feature type="transmembrane region" description="Helical" evidence="12">
    <location>
        <begin position="139"/>
        <end position="159"/>
    </location>
</feature>
<dbReference type="Proteomes" id="UP000242875">
    <property type="component" value="Unassembled WGS sequence"/>
</dbReference>